<protein>
    <submittedName>
        <fullName evidence="3">Uncharacterized protein</fullName>
    </submittedName>
</protein>
<gene>
    <name evidence="3" type="ORF">PCANC_09177</name>
    <name evidence="2" type="ORF">PCANC_13603</name>
</gene>
<feature type="compositionally biased region" description="Basic residues" evidence="1">
    <location>
        <begin position="1"/>
        <end position="15"/>
    </location>
</feature>
<keyword evidence="4" id="KW-1185">Reference proteome</keyword>
<accession>A0A2N5VV46</accession>
<evidence type="ECO:0000313" key="4">
    <source>
        <dbReference type="Proteomes" id="UP000235388"/>
    </source>
</evidence>
<dbReference type="OrthoDB" id="124998at2759"/>
<dbReference type="AlphaFoldDB" id="A0A2N5VV46"/>
<dbReference type="EMBL" id="PGCJ01000795">
    <property type="protein sequence ID" value="PLW20538.1"/>
    <property type="molecule type" value="Genomic_DNA"/>
</dbReference>
<feature type="region of interest" description="Disordered" evidence="1">
    <location>
        <begin position="1"/>
        <end position="78"/>
    </location>
</feature>
<proteinExistence type="predicted"/>
<organism evidence="3 4">
    <name type="scientific">Puccinia coronata f. sp. avenae</name>
    <dbReference type="NCBI Taxonomy" id="200324"/>
    <lineage>
        <taxon>Eukaryota</taxon>
        <taxon>Fungi</taxon>
        <taxon>Dikarya</taxon>
        <taxon>Basidiomycota</taxon>
        <taxon>Pucciniomycotina</taxon>
        <taxon>Pucciniomycetes</taxon>
        <taxon>Pucciniales</taxon>
        <taxon>Pucciniaceae</taxon>
        <taxon>Puccinia</taxon>
    </lineage>
</organism>
<comment type="caution">
    <text evidence="3">The sequence shown here is derived from an EMBL/GenBank/DDBJ whole genome shotgun (WGS) entry which is preliminary data.</text>
</comment>
<name>A0A2N5VV46_9BASI</name>
<evidence type="ECO:0000313" key="3">
    <source>
        <dbReference type="EMBL" id="PLW53851.1"/>
    </source>
</evidence>
<reference evidence="3 4" key="1">
    <citation type="submission" date="2017-11" db="EMBL/GenBank/DDBJ databases">
        <title>De novo assembly and phasing of dikaryotic genomes from two isolates of Puccinia coronata f. sp. avenae, the causal agent of oat crown rust.</title>
        <authorList>
            <person name="Miller M.E."/>
            <person name="Zhang Y."/>
            <person name="Omidvar V."/>
            <person name="Sperschneider J."/>
            <person name="Schwessinger B."/>
            <person name="Raley C."/>
            <person name="Palmer J.M."/>
            <person name="Garnica D."/>
            <person name="Upadhyaya N."/>
            <person name="Rathjen J."/>
            <person name="Taylor J.M."/>
            <person name="Park R.F."/>
            <person name="Dodds P.N."/>
            <person name="Hirsch C.D."/>
            <person name="Kianian S.F."/>
            <person name="Figueroa M."/>
        </authorList>
    </citation>
    <scope>NUCLEOTIDE SEQUENCE [LARGE SCALE GENOMIC DNA]</scope>
    <source>
        <strain evidence="3">12NC29</strain>
    </source>
</reference>
<evidence type="ECO:0000256" key="1">
    <source>
        <dbReference type="SAM" id="MobiDB-lite"/>
    </source>
</evidence>
<feature type="compositionally biased region" description="Acidic residues" evidence="1">
    <location>
        <begin position="20"/>
        <end position="47"/>
    </location>
</feature>
<dbReference type="Proteomes" id="UP000235388">
    <property type="component" value="Unassembled WGS sequence"/>
</dbReference>
<evidence type="ECO:0000313" key="2">
    <source>
        <dbReference type="EMBL" id="PLW20538.1"/>
    </source>
</evidence>
<dbReference type="EMBL" id="PGCJ01000055">
    <property type="protein sequence ID" value="PLW53851.1"/>
    <property type="molecule type" value="Genomic_DNA"/>
</dbReference>
<feature type="compositionally biased region" description="Basic and acidic residues" evidence="1">
    <location>
        <begin position="54"/>
        <end position="71"/>
    </location>
</feature>
<sequence length="123" mass="14692">MLKRTGKTQLTKRRRLMEELFGDEDIEEEEEDSSSEEYESDSEEEEISQPQRQPNKERNHVEGHQKLMKDYFDEDSTYNDRDFEQAGLYGEDRLVKHPEDNLSTLSTSLWLCNGRNRQILPYE</sequence>